<dbReference type="Proteomes" id="UP000501408">
    <property type="component" value="Chromosome 1"/>
</dbReference>
<dbReference type="InterPro" id="IPR010994">
    <property type="entry name" value="RuvA_2-like"/>
</dbReference>
<dbReference type="PANTHER" id="PTHR21180">
    <property type="entry name" value="ENDONUCLEASE/EXONUCLEASE/PHOSPHATASE FAMILY DOMAIN-CONTAINING PROTEIN 1"/>
    <property type="match status" value="1"/>
</dbReference>
<reference evidence="3 4" key="1">
    <citation type="submission" date="2020-03" db="EMBL/GenBank/DDBJ databases">
        <title>Genome mining reveals the biosynthetic pathways of PHA and ectoines of the halophilic strain Salinivibrio costicola M318 isolated from fermented shrimp paste.</title>
        <authorList>
            <person name="Doan T.V."/>
            <person name="Tran L.T."/>
            <person name="Trieu T.A."/>
            <person name="Nguyen Q.V."/>
            <person name="Quach T.N."/>
            <person name="Phi T.Q."/>
            <person name="Kumar S."/>
        </authorList>
    </citation>
    <scope>NUCLEOTIDE SEQUENCE [LARGE SCALE GENOMIC DNA]</scope>
    <source>
        <strain evidence="3 4">M318</strain>
    </source>
</reference>
<dbReference type="SMART" id="SM00278">
    <property type="entry name" value="HhH1"/>
    <property type="match status" value="2"/>
</dbReference>
<dbReference type="Gene3D" id="1.10.150.280">
    <property type="entry name" value="AF1531-like domain"/>
    <property type="match status" value="1"/>
</dbReference>
<protein>
    <submittedName>
        <fullName evidence="3">Helix-hairpin-helix domain-containing protein</fullName>
    </submittedName>
</protein>
<feature type="signal peptide" evidence="1">
    <location>
        <begin position="1"/>
        <end position="22"/>
    </location>
</feature>
<keyword evidence="4" id="KW-1185">Reference proteome</keyword>
<dbReference type="InterPro" id="IPR003583">
    <property type="entry name" value="Hlx-hairpin-Hlx_DNA-bd_motif"/>
</dbReference>
<dbReference type="InterPro" id="IPR004509">
    <property type="entry name" value="Competence_ComEA_HhH"/>
</dbReference>
<accession>A0ABX6K8X9</accession>
<dbReference type="SUPFAM" id="SSF47781">
    <property type="entry name" value="RuvA domain 2-like"/>
    <property type="match status" value="1"/>
</dbReference>
<gene>
    <name evidence="3" type="ORF">HBA18_09895</name>
</gene>
<proteinExistence type="predicted"/>
<feature type="domain" description="Helix-hairpin-helix DNA-binding motif class 1" evidence="2">
    <location>
        <begin position="48"/>
        <end position="67"/>
    </location>
</feature>
<name>A0ABX6K8X9_SALCS</name>
<feature type="chain" id="PRO_5046601635" evidence="1">
    <location>
        <begin position="23"/>
        <end position="100"/>
    </location>
</feature>
<evidence type="ECO:0000256" key="1">
    <source>
        <dbReference type="SAM" id="SignalP"/>
    </source>
</evidence>
<dbReference type="EMBL" id="CP050266">
    <property type="protein sequence ID" value="QIR06650.1"/>
    <property type="molecule type" value="Genomic_DNA"/>
</dbReference>
<keyword evidence="1" id="KW-0732">Signal</keyword>
<feature type="domain" description="Helix-hairpin-helix DNA-binding motif class 1" evidence="2">
    <location>
        <begin position="78"/>
        <end position="97"/>
    </location>
</feature>
<dbReference type="RefSeq" id="WP_096629505.1">
    <property type="nucleotide sequence ID" value="NZ_CP050266.1"/>
</dbReference>
<sequence length="100" mass="10679">MKQLLTCLMFALSLVLAPTAWSADDSATPEAAQAQTIQVNINTADAKTLAEKLEGVGPSKAAAIIEYRDDHGAFRAPDDLIKVKGIGSATLKKNRDRIKV</sequence>
<dbReference type="InterPro" id="IPR051675">
    <property type="entry name" value="Endo/Exo/Phosphatase_dom_1"/>
</dbReference>
<evidence type="ECO:0000259" key="2">
    <source>
        <dbReference type="SMART" id="SM00278"/>
    </source>
</evidence>
<dbReference type="PANTHER" id="PTHR21180:SF32">
    <property type="entry name" value="ENDONUCLEASE_EXONUCLEASE_PHOSPHATASE FAMILY DOMAIN-CONTAINING PROTEIN 1"/>
    <property type="match status" value="1"/>
</dbReference>
<evidence type="ECO:0000313" key="3">
    <source>
        <dbReference type="EMBL" id="QIR06650.1"/>
    </source>
</evidence>
<dbReference type="NCBIfam" id="TIGR00426">
    <property type="entry name" value="competence protein ComEA helix-hairpin-helix repeat region"/>
    <property type="match status" value="1"/>
</dbReference>
<organism evidence="3 4">
    <name type="scientific">Salinivibrio costicola</name>
    <name type="common">Vibrio costicola</name>
    <dbReference type="NCBI Taxonomy" id="51367"/>
    <lineage>
        <taxon>Bacteria</taxon>
        <taxon>Pseudomonadati</taxon>
        <taxon>Pseudomonadota</taxon>
        <taxon>Gammaproteobacteria</taxon>
        <taxon>Vibrionales</taxon>
        <taxon>Vibrionaceae</taxon>
        <taxon>Salinivibrio</taxon>
    </lineage>
</organism>
<dbReference type="Pfam" id="PF12836">
    <property type="entry name" value="HHH_3"/>
    <property type="match status" value="1"/>
</dbReference>
<evidence type="ECO:0000313" key="4">
    <source>
        <dbReference type="Proteomes" id="UP000501408"/>
    </source>
</evidence>